<gene>
    <name evidence="2" type="ORF">GKC30_06055</name>
</gene>
<dbReference type="Pfam" id="PF02592">
    <property type="entry name" value="Vut_1"/>
    <property type="match status" value="1"/>
</dbReference>
<dbReference type="AlphaFoldDB" id="A0A7K1KMU6"/>
<organism evidence="2 3">
    <name type="scientific">Pseudodesulfovibrio alkaliphilus</name>
    <dbReference type="NCBI Taxonomy" id="2661613"/>
    <lineage>
        <taxon>Bacteria</taxon>
        <taxon>Pseudomonadati</taxon>
        <taxon>Thermodesulfobacteriota</taxon>
        <taxon>Desulfovibrionia</taxon>
        <taxon>Desulfovibrionales</taxon>
        <taxon>Desulfovibrionaceae</taxon>
    </lineage>
</organism>
<evidence type="ECO:0000313" key="3">
    <source>
        <dbReference type="Proteomes" id="UP000461162"/>
    </source>
</evidence>
<feature type="transmembrane region" description="Helical" evidence="1">
    <location>
        <begin position="29"/>
        <end position="45"/>
    </location>
</feature>
<feature type="transmembrane region" description="Helical" evidence="1">
    <location>
        <begin position="84"/>
        <end position="105"/>
    </location>
</feature>
<dbReference type="Proteomes" id="UP000461162">
    <property type="component" value="Unassembled WGS sequence"/>
</dbReference>
<feature type="transmembrane region" description="Helical" evidence="1">
    <location>
        <begin position="6"/>
        <end position="24"/>
    </location>
</feature>
<name>A0A7K1KMU6_9BACT</name>
<dbReference type="PANTHER" id="PTHR34300">
    <property type="entry name" value="QUEUOSINE PRECURSOR TRANSPORTER-RELATED"/>
    <property type="match status" value="1"/>
</dbReference>
<comment type="caution">
    <text evidence="2">The sequence shown here is derived from an EMBL/GenBank/DDBJ whole genome shotgun (WGS) entry which is preliminary data.</text>
</comment>
<protein>
    <recommendedName>
        <fullName evidence="1">Probable queuosine precursor transporter</fullName>
        <shortName evidence="1">Q precursor transporter</shortName>
    </recommendedName>
</protein>
<keyword evidence="1" id="KW-1003">Cell membrane</keyword>
<dbReference type="EMBL" id="WODC01000003">
    <property type="protein sequence ID" value="MUM77192.1"/>
    <property type="molecule type" value="Genomic_DNA"/>
</dbReference>
<feature type="transmembrane region" description="Helical" evidence="1">
    <location>
        <begin position="194"/>
        <end position="215"/>
    </location>
</feature>
<dbReference type="NCBIfam" id="TIGR00697">
    <property type="entry name" value="queuosine precursor transporter"/>
    <property type="match status" value="1"/>
</dbReference>
<comment type="function">
    <text evidence="1">Involved in the import of queuosine (Q) precursors, required for Q precursor salvage.</text>
</comment>
<feature type="transmembrane region" description="Helical" evidence="1">
    <location>
        <begin position="117"/>
        <end position="137"/>
    </location>
</feature>
<dbReference type="InterPro" id="IPR003744">
    <property type="entry name" value="YhhQ"/>
</dbReference>
<comment type="similarity">
    <text evidence="1">Belongs to the vitamin uptake transporter (VUT/ECF) (TC 2.A.88) family. Q precursor transporter subfamily.</text>
</comment>
<keyword evidence="3" id="KW-1185">Reference proteome</keyword>
<dbReference type="RefSeq" id="WP_155933088.1">
    <property type="nucleotide sequence ID" value="NZ_WODC01000003.1"/>
</dbReference>
<evidence type="ECO:0000313" key="2">
    <source>
        <dbReference type="EMBL" id="MUM77192.1"/>
    </source>
</evidence>
<evidence type="ECO:0000256" key="1">
    <source>
        <dbReference type="HAMAP-Rule" id="MF_02088"/>
    </source>
</evidence>
<feature type="transmembrane region" description="Helical" evidence="1">
    <location>
        <begin position="51"/>
        <end position="72"/>
    </location>
</feature>
<proteinExistence type="inferred from homology"/>
<sequence length="247" mass="27547">MNETLWIAFALVDLCMVLVVYRLFGRVGLFGLIVFNLLLCNIQVLKTVELFGLTTTLGNVLYASVFLATDLLSEFHGKKEARKGVLLGFVALVMMVAYMQIALLFQPAADDFAQPHLAALFGFMPRIALASMAAYLVSQMHDVWAFHAIRERTGGRMLWLRNNASTVVSQLLDSAIFCFIAFWGVFPLNVFLEIMLSTYIIKVAVAALDTPFIYLARRMFRRGAGDADRLEDAGRADGTAWQAAHKH</sequence>
<reference evidence="2 3" key="1">
    <citation type="submission" date="2019-11" db="EMBL/GenBank/DDBJ databases">
        <title>Pseudodesulfovibrio alkaliphilus, sp. nov., an alkaliphilic sulfate-reducing bacteria from mud volcano of Taman peninsula, Russia.</title>
        <authorList>
            <person name="Frolova A."/>
            <person name="Merkel A.Y."/>
            <person name="Slobodkin A.I."/>
        </authorList>
    </citation>
    <scope>NUCLEOTIDE SEQUENCE [LARGE SCALE GENOMIC DNA]</scope>
    <source>
        <strain evidence="2 3">F-1</strain>
    </source>
</reference>
<keyword evidence="1" id="KW-0472">Membrane</keyword>
<dbReference type="PANTHER" id="PTHR34300:SF2">
    <property type="entry name" value="QUEUOSINE PRECURSOR TRANSPORTER-RELATED"/>
    <property type="match status" value="1"/>
</dbReference>
<dbReference type="GO" id="GO:0022857">
    <property type="term" value="F:transmembrane transporter activity"/>
    <property type="evidence" value="ECO:0007669"/>
    <property type="project" value="UniProtKB-UniRule"/>
</dbReference>
<feature type="transmembrane region" description="Helical" evidence="1">
    <location>
        <begin position="158"/>
        <end position="182"/>
    </location>
</feature>
<dbReference type="HAMAP" id="MF_02088">
    <property type="entry name" value="Q_prec_transport"/>
    <property type="match status" value="1"/>
</dbReference>
<dbReference type="GO" id="GO:0005886">
    <property type="term" value="C:plasma membrane"/>
    <property type="evidence" value="ECO:0007669"/>
    <property type="project" value="UniProtKB-SubCell"/>
</dbReference>
<keyword evidence="1" id="KW-0812">Transmembrane</keyword>
<accession>A0A7K1KMU6</accession>
<keyword evidence="1" id="KW-0813">Transport</keyword>
<comment type="subcellular location">
    <subcellularLocation>
        <location evidence="1">Cell membrane</location>
        <topology evidence="1">Multi-pass membrane protein</topology>
    </subcellularLocation>
</comment>
<keyword evidence="1" id="KW-1133">Transmembrane helix</keyword>